<dbReference type="EMBL" id="KZ663899">
    <property type="protein sequence ID" value="PPS09177.1"/>
    <property type="molecule type" value="Genomic_DNA"/>
</dbReference>
<dbReference type="Proteomes" id="UP000239757">
    <property type="component" value="Unassembled WGS sequence"/>
</dbReference>
<name>A0A2P5Y0Q5_GOSBA</name>
<protein>
    <submittedName>
        <fullName evidence="2">Uncharacterized protein</fullName>
    </submittedName>
</protein>
<organism evidence="2 3">
    <name type="scientific">Gossypium barbadense</name>
    <name type="common">Sea Island cotton</name>
    <name type="synonym">Hibiscus barbadensis</name>
    <dbReference type="NCBI Taxonomy" id="3634"/>
    <lineage>
        <taxon>Eukaryota</taxon>
        <taxon>Viridiplantae</taxon>
        <taxon>Streptophyta</taxon>
        <taxon>Embryophyta</taxon>
        <taxon>Tracheophyta</taxon>
        <taxon>Spermatophyta</taxon>
        <taxon>Magnoliopsida</taxon>
        <taxon>eudicotyledons</taxon>
        <taxon>Gunneridae</taxon>
        <taxon>Pentapetalae</taxon>
        <taxon>rosids</taxon>
        <taxon>malvids</taxon>
        <taxon>Malvales</taxon>
        <taxon>Malvaceae</taxon>
        <taxon>Malvoideae</taxon>
        <taxon>Gossypium</taxon>
    </lineage>
</organism>
<evidence type="ECO:0000256" key="1">
    <source>
        <dbReference type="SAM" id="MobiDB-lite"/>
    </source>
</evidence>
<reference evidence="2 3" key="1">
    <citation type="submission" date="2015-01" db="EMBL/GenBank/DDBJ databases">
        <title>Genome of allotetraploid Gossypium barbadense reveals genomic plasticity and fiber elongation in cotton evolution.</title>
        <authorList>
            <person name="Chen X."/>
            <person name="Liu X."/>
            <person name="Zhao B."/>
            <person name="Zheng H."/>
            <person name="Hu Y."/>
            <person name="Lu G."/>
            <person name="Yang C."/>
            <person name="Chen J."/>
            <person name="Shan C."/>
            <person name="Zhang L."/>
            <person name="Zhou Y."/>
            <person name="Wang L."/>
            <person name="Guo W."/>
            <person name="Bai Y."/>
            <person name="Ruan J."/>
            <person name="Shangguan X."/>
            <person name="Mao Y."/>
            <person name="Jiang J."/>
            <person name="Zhu Y."/>
            <person name="Lei J."/>
            <person name="Kang H."/>
            <person name="Chen S."/>
            <person name="He X."/>
            <person name="Wang R."/>
            <person name="Wang Y."/>
            <person name="Chen J."/>
            <person name="Wang L."/>
            <person name="Yu S."/>
            <person name="Wang B."/>
            <person name="Wei J."/>
            <person name="Song S."/>
            <person name="Lu X."/>
            <person name="Gao Z."/>
            <person name="Gu W."/>
            <person name="Deng X."/>
            <person name="Ma D."/>
            <person name="Wang S."/>
            <person name="Liang W."/>
            <person name="Fang L."/>
            <person name="Cai C."/>
            <person name="Zhu X."/>
            <person name="Zhou B."/>
            <person name="Zhang Y."/>
            <person name="Chen Z."/>
            <person name="Xu S."/>
            <person name="Zhu R."/>
            <person name="Wang S."/>
            <person name="Zhang T."/>
            <person name="Zhao G."/>
        </authorList>
    </citation>
    <scope>NUCLEOTIDE SEQUENCE [LARGE SCALE GENOMIC DNA]</scope>
    <source>
        <strain evidence="3">cv. Xinhai21</strain>
        <tissue evidence="2">Leaf</tissue>
    </source>
</reference>
<dbReference type="OrthoDB" id="914256at2759"/>
<gene>
    <name evidence="2" type="ORF">GOBAR_AA11479</name>
</gene>
<feature type="region of interest" description="Disordered" evidence="1">
    <location>
        <begin position="197"/>
        <end position="239"/>
    </location>
</feature>
<evidence type="ECO:0000313" key="2">
    <source>
        <dbReference type="EMBL" id="PPS09177.1"/>
    </source>
</evidence>
<proteinExistence type="predicted"/>
<sequence length="296" mass="33366">MLQIEELDDWLTFKPRKHNEPKLRQNELNASPNQLKVRDKVSLDAADPHIDTAKPNKEIPLTVYHVKLMWQENYRSRFEKVKRGVFLGPYRGNSPPIPPISTRQSGGTIPNPTGPTFSLVPSQQFSPPYSSSKCWYALVPASATYDPSRSKASTLSLSLRLLNTATQSSSLTLIGQMSPQGISSMFCMRMIEKHRETHPPQYRLAKSSKEGDPEDITDDVPLRHEDPPSHPPPPSHPVHAAASYADISECLTRTYGLMNLYHHRSILLHSHADYSPKLQFKEFIHHSGSFTSLPIL</sequence>
<accession>A0A2P5Y0Q5</accession>
<evidence type="ECO:0000313" key="3">
    <source>
        <dbReference type="Proteomes" id="UP000239757"/>
    </source>
</evidence>
<dbReference type="AlphaFoldDB" id="A0A2P5Y0Q5"/>